<protein>
    <recommendedName>
        <fullName evidence="4">AB hydrolase-1 domain-containing protein</fullName>
    </recommendedName>
</protein>
<organism evidence="2 3">
    <name type="scientific">Chlamydomonas incerta</name>
    <dbReference type="NCBI Taxonomy" id="51695"/>
    <lineage>
        <taxon>Eukaryota</taxon>
        <taxon>Viridiplantae</taxon>
        <taxon>Chlorophyta</taxon>
        <taxon>core chlorophytes</taxon>
        <taxon>Chlorophyceae</taxon>
        <taxon>CS clade</taxon>
        <taxon>Chlamydomonadales</taxon>
        <taxon>Chlamydomonadaceae</taxon>
        <taxon>Chlamydomonas</taxon>
    </lineage>
</organism>
<evidence type="ECO:0000256" key="1">
    <source>
        <dbReference type="SAM" id="MobiDB-lite"/>
    </source>
</evidence>
<feature type="region of interest" description="Disordered" evidence="1">
    <location>
        <begin position="126"/>
        <end position="164"/>
    </location>
</feature>
<dbReference type="Proteomes" id="UP000650467">
    <property type="component" value="Unassembled WGS sequence"/>
</dbReference>
<dbReference type="AlphaFoldDB" id="A0A835SDB3"/>
<sequence>MVELPGRGVALEVDIHRCSAAPGSSRDRAAGRAGAGPAAAATAATAAVDGRPVLVVLHPWAWLGGCMDDHVVVSVCRAAISSRHFSCVVRYNMRGAGQSGGSRAFFPSADADDLEALVQHLLPGTGAQQQLQPPPPQQQQQPAMGASGLTAPGAEGAGEPQQRLGQRPRLAVVAYSYGGVVAGRALAALRPHLAALALIGFPMGKLCRIFLGSGPAWEALSGSGSAATAATVAGLPRLACCGAYDQFTDVRQLTAAVDKANRRSAAAPGSRGPGPAAGAAACASDSPGSADADASGAIQLAIWPGCDHFFGSCLDPEALAASGLVPPAELPEDDEDGAARGGGAAAGGQGPLSAGYTASWLATRRPAVPLAEYVVRWLGRVCAGPQAAAAGAGAVKGALVGVRGGVGGAG</sequence>
<proteinExistence type="predicted"/>
<reference evidence="2" key="1">
    <citation type="journal article" date="2020" name="bioRxiv">
        <title>Comparative genomics of Chlamydomonas.</title>
        <authorList>
            <person name="Craig R.J."/>
            <person name="Hasan A.R."/>
            <person name="Ness R.W."/>
            <person name="Keightley P.D."/>
        </authorList>
    </citation>
    <scope>NUCLEOTIDE SEQUENCE</scope>
    <source>
        <strain evidence="2">SAG 7.73</strain>
    </source>
</reference>
<dbReference type="PANTHER" id="PTHR42103:SF2">
    <property type="entry name" value="AB HYDROLASE-1 DOMAIN-CONTAINING PROTEIN"/>
    <property type="match status" value="1"/>
</dbReference>
<evidence type="ECO:0000313" key="3">
    <source>
        <dbReference type="Proteomes" id="UP000650467"/>
    </source>
</evidence>
<gene>
    <name evidence="2" type="ORF">HXX76_013936</name>
</gene>
<dbReference type="Gene3D" id="3.40.50.1820">
    <property type="entry name" value="alpha/beta hydrolase"/>
    <property type="match status" value="1"/>
</dbReference>
<feature type="region of interest" description="Disordered" evidence="1">
    <location>
        <begin position="263"/>
        <end position="283"/>
    </location>
</feature>
<evidence type="ECO:0000313" key="2">
    <source>
        <dbReference type="EMBL" id="KAG2425182.1"/>
    </source>
</evidence>
<feature type="compositionally biased region" description="Gly residues" evidence="1">
    <location>
        <begin position="339"/>
        <end position="349"/>
    </location>
</feature>
<dbReference type="PANTHER" id="PTHR42103">
    <property type="entry name" value="ALPHA/BETA-HYDROLASES SUPERFAMILY PROTEIN"/>
    <property type="match status" value="1"/>
</dbReference>
<dbReference type="InterPro" id="IPR029058">
    <property type="entry name" value="AB_hydrolase_fold"/>
</dbReference>
<dbReference type="OrthoDB" id="10260961at2759"/>
<keyword evidence="3" id="KW-1185">Reference proteome</keyword>
<accession>A0A835SDB3</accession>
<feature type="region of interest" description="Disordered" evidence="1">
    <location>
        <begin position="326"/>
        <end position="349"/>
    </location>
</feature>
<evidence type="ECO:0008006" key="4">
    <source>
        <dbReference type="Google" id="ProtNLM"/>
    </source>
</evidence>
<name>A0A835SDB3_CHLIN</name>
<dbReference type="SUPFAM" id="SSF53474">
    <property type="entry name" value="alpha/beta-Hydrolases"/>
    <property type="match status" value="1"/>
</dbReference>
<comment type="caution">
    <text evidence="2">The sequence shown here is derived from an EMBL/GenBank/DDBJ whole genome shotgun (WGS) entry which is preliminary data.</text>
</comment>
<dbReference type="EMBL" id="JAEHOC010000058">
    <property type="protein sequence ID" value="KAG2425182.1"/>
    <property type="molecule type" value="Genomic_DNA"/>
</dbReference>